<dbReference type="InterPro" id="IPR011059">
    <property type="entry name" value="Metal-dep_hydrolase_composite"/>
</dbReference>
<dbReference type="PANTHER" id="PTHR22642">
    <property type="entry name" value="IMIDAZOLONEPROPIONASE"/>
    <property type="match status" value="1"/>
</dbReference>
<dbReference type="RefSeq" id="WP_271186428.1">
    <property type="nucleotide sequence ID" value="NZ_BSFE01000003.1"/>
</dbReference>
<feature type="signal peptide" evidence="2">
    <location>
        <begin position="1"/>
        <end position="21"/>
    </location>
</feature>
<protein>
    <submittedName>
        <fullName evidence="4">Amidohydrolase</fullName>
    </submittedName>
</protein>
<evidence type="ECO:0000256" key="1">
    <source>
        <dbReference type="SAM" id="MobiDB-lite"/>
    </source>
</evidence>
<dbReference type="InterPro" id="IPR033932">
    <property type="entry name" value="YtcJ-like"/>
</dbReference>
<accession>A0A9W6MNM9</accession>
<dbReference type="Pfam" id="PF07969">
    <property type="entry name" value="Amidohydro_3"/>
    <property type="match status" value="1"/>
</dbReference>
<dbReference type="Gene3D" id="2.30.40.10">
    <property type="entry name" value="Urease, subunit C, domain 1"/>
    <property type="match status" value="1"/>
</dbReference>
<evidence type="ECO:0000313" key="5">
    <source>
        <dbReference type="Proteomes" id="UP001143486"/>
    </source>
</evidence>
<evidence type="ECO:0000259" key="3">
    <source>
        <dbReference type="Pfam" id="PF07969"/>
    </source>
</evidence>
<name>A0A9W6MNM9_9PROT</name>
<feature type="chain" id="PRO_5040727632" evidence="2">
    <location>
        <begin position="22"/>
        <end position="582"/>
    </location>
</feature>
<dbReference type="GO" id="GO:0016810">
    <property type="term" value="F:hydrolase activity, acting on carbon-nitrogen (but not peptide) bonds"/>
    <property type="evidence" value="ECO:0007669"/>
    <property type="project" value="InterPro"/>
</dbReference>
<dbReference type="Gene3D" id="3.20.20.140">
    <property type="entry name" value="Metal-dependent hydrolases"/>
    <property type="match status" value="1"/>
</dbReference>
<dbReference type="Proteomes" id="UP001143486">
    <property type="component" value="Unassembled WGS sequence"/>
</dbReference>
<organism evidence="4 5">
    <name type="scientific">Maricaulis virginensis</name>
    <dbReference type="NCBI Taxonomy" id="144022"/>
    <lineage>
        <taxon>Bacteria</taxon>
        <taxon>Pseudomonadati</taxon>
        <taxon>Pseudomonadota</taxon>
        <taxon>Alphaproteobacteria</taxon>
        <taxon>Maricaulales</taxon>
        <taxon>Maricaulaceae</taxon>
        <taxon>Maricaulis</taxon>
    </lineage>
</organism>
<dbReference type="EMBL" id="BSFE01000003">
    <property type="protein sequence ID" value="GLK52064.1"/>
    <property type="molecule type" value="Genomic_DNA"/>
</dbReference>
<dbReference type="InterPro" id="IPR032466">
    <property type="entry name" value="Metal_Hydrolase"/>
</dbReference>
<dbReference type="SUPFAM" id="SSF51338">
    <property type="entry name" value="Composite domain of metallo-dependent hydrolases"/>
    <property type="match status" value="1"/>
</dbReference>
<sequence length="582" mass="61828">MTNRISAIAAAFGALALAACGSGEPAAEAPATPRPAEPAPDDGGIPAADMVFFGGPIYTADDTRPMVEAVAVQDGRIVFAGPRAGANIWVGQATRLVDLEGAAMYPGFTDSHIHVLGVGQRERLLNLDDVRSVAELVERVSGAVEAARPGDVVFGRGWIETHWPEGRFPTRDDLDAVSPDNPVVLVRADGHALVANSAALEAAGIDRDSIAPEGGEILFGEAGEPTGMLIDTAMGPAQALVAQPSGAERADTYAEGANRLASLGWTGAHDMSVPWSDVAMIEGLAQADRLPIRVYVSINPEGYADLAAGDVPRVADDGRVITRAVKLYMDGALGSRGAALLEPYSDRPDTSGLRIAEADETTGMMTQALRDGIQMNVHAIGDRGNRSLLDWVGEALDQVPAEERALAEHRWRDEHSQIVHPDDIPRFAELGVIASMQPSHAIGDLHFAPDRLGDARLEGAYAWQSLLDAGAHLTGGSDAPVEQGDPRIEYYAATARADLSGFQGENWHAEEALSRSDALKLFTLWPAYASFREDELGSIATGKRADFTVFSADIMTIPEADILEVEPVMTVVEGEIVWERAE</sequence>
<keyword evidence="5" id="KW-1185">Reference proteome</keyword>
<dbReference type="SUPFAM" id="SSF51556">
    <property type="entry name" value="Metallo-dependent hydrolases"/>
    <property type="match status" value="1"/>
</dbReference>
<proteinExistence type="predicted"/>
<keyword evidence="2" id="KW-0732">Signal</keyword>
<dbReference type="InterPro" id="IPR013108">
    <property type="entry name" value="Amidohydro_3"/>
</dbReference>
<comment type="caution">
    <text evidence="4">The sequence shown here is derived from an EMBL/GenBank/DDBJ whole genome shotgun (WGS) entry which is preliminary data.</text>
</comment>
<dbReference type="CDD" id="cd01300">
    <property type="entry name" value="YtcJ_like"/>
    <property type="match status" value="1"/>
</dbReference>
<reference evidence="4" key="2">
    <citation type="submission" date="2023-01" db="EMBL/GenBank/DDBJ databases">
        <authorList>
            <person name="Sun Q."/>
            <person name="Evtushenko L."/>
        </authorList>
    </citation>
    <scope>NUCLEOTIDE SEQUENCE</scope>
    <source>
        <strain evidence="4">VKM B-1513</strain>
    </source>
</reference>
<dbReference type="PANTHER" id="PTHR22642:SF2">
    <property type="entry name" value="PROTEIN LONG AFTER FAR-RED 3"/>
    <property type="match status" value="1"/>
</dbReference>
<evidence type="ECO:0000313" key="4">
    <source>
        <dbReference type="EMBL" id="GLK52064.1"/>
    </source>
</evidence>
<evidence type="ECO:0000256" key="2">
    <source>
        <dbReference type="SAM" id="SignalP"/>
    </source>
</evidence>
<gene>
    <name evidence="4" type="ORF">GCM10017621_15720</name>
</gene>
<feature type="domain" description="Amidohydrolase 3" evidence="3">
    <location>
        <begin position="96"/>
        <end position="577"/>
    </location>
</feature>
<dbReference type="PROSITE" id="PS51257">
    <property type="entry name" value="PROKAR_LIPOPROTEIN"/>
    <property type="match status" value="1"/>
</dbReference>
<dbReference type="Gene3D" id="3.10.310.70">
    <property type="match status" value="1"/>
</dbReference>
<reference evidence="4" key="1">
    <citation type="journal article" date="2014" name="Int. J. Syst. Evol. Microbiol.">
        <title>Complete genome sequence of Corynebacterium casei LMG S-19264T (=DSM 44701T), isolated from a smear-ripened cheese.</title>
        <authorList>
            <consortium name="US DOE Joint Genome Institute (JGI-PGF)"/>
            <person name="Walter F."/>
            <person name="Albersmeier A."/>
            <person name="Kalinowski J."/>
            <person name="Ruckert C."/>
        </authorList>
    </citation>
    <scope>NUCLEOTIDE SEQUENCE</scope>
    <source>
        <strain evidence="4">VKM B-1513</strain>
    </source>
</reference>
<feature type="region of interest" description="Disordered" evidence="1">
    <location>
        <begin position="24"/>
        <end position="45"/>
    </location>
</feature>
<dbReference type="AlphaFoldDB" id="A0A9W6MNM9"/>